<evidence type="ECO:0000313" key="3">
    <source>
        <dbReference type="EMBL" id="PWQ92174.1"/>
    </source>
</evidence>
<evidence type="ECO:0000259" key="2">
    <source>
        <dbReference type="Pfam" id="PF01370"/>
    </source>
</evidence>
<keyword evidence="1" id="KW-0472">Membrane</keyword>
<dbReference type="OrthoDB" id="9801773at2"/>
<dbReference type="Gene3D" id="3.40.50.720">
    <property type="entry name" value="NAD(P)-binding Rossmann-like Domain"/>
    <property type="match status" value="1"/>
</dbReference>
<dbReference type="AlphaFoldDB" id="A0A317C0I4"/>
<keyword evidence="1" id="KW-1133">Transmembrane helix</keyword>
<dbReference type="InterPro" id="IPR051207">
    <property type="entry name" value="ComplexI_NDUFA9_subunit"/>
</dbReference>
<proteinExistence type="predicted"/>
<keyword evidence="1" id="KW-0812">Transmembrane</keyword>
<dbReference type="EMBL" id="QGKM01000112">
    <property type="protein sequence ID" value="PWQ92174.1"/>
    <property type="molecule type" value="Genomic_DNA"/>
</dbReference>
<evidence type="ECO:0000313" key="4">
    <source>
        <dbReference type="Proteomes" id="UP000245539"/>
    </source>
</evidence>
<sequence>MRILLTGSSGFVGSHLHQALCDLSHEVIPCSRASGVDFNNMLTAEDWLPHLNDIDVVINCVGIIAETRTQHFRQLHQLAPITLFDACQRCGIHKVIQISALGADDTAFTPYQLNRKVADDFLRASTLNWAIIQPSLIYGEGSKSFRLFQLMAKLPLIAVPGNGEYLVQPVHISDVVRAVLASVTTDNASKKTIAAVGTEAVSYKQWLQTIRNSLGKKPALIIPIPFTLLFMMSKVFWTLFPLFSEDNLKMLQAGNSASAADFTQLLQRPPLSVEEGLKQ</sequence>
<dbReference type="InterPro" id="IPR036291">
    <property type="entry name" value="NAD(P)-bd_dom_sf"/>
</dbReference>
<dbReference type="SUPFAM" id="SSF51735">
    <property type="entry name" value="NAD(P)-binding Rossmann-fold domains"/>
    <property type="match status" value="1"/>
</dbReference>
<dbReference type="GO" id="GO:0044877">
    <property type="term" value="F:protein-containing complex binding"/>
    <property type="evidence" value="ECO:0007669"/>
    <property type="project" value="TreeGrafter"/>
</dbReference>
<keyword evidence="4" id="KW-1185">Reference proteome</keyword>
<organism evidence="3 4">
    <name type="scientific">Leucothrix pacifica</name>
    <dbReference type="NCBI Taxonomy" id="1247513"/>
    <lineage>
        <taxon>Bacteria</taxon>
        <taxon>Pseudomonadati</taxon>
        <taxon>Pseudomonadota</taxon>
        <taxon>Gammaproteobacteria</taxon>
        <taxon>Thiotrichales</taxon>
        <taxon>Thiotrichaceae</taxon>
        <taxon>Leucothrix</taxon>
    </lineage>
</organism>
<dbReference type="PANTHER" id="PTHR12126:SF11">
    <property type="entry name" value="NADH DEHYDROGENASE [UBIQUINONE] 1 ALPHA SUBCOMPLEX SUBUNIT 9, MITOCHONDRIAL"/>
    <property type="match status" value="1"/>
</dbReference>
<dbReference type="Proteomes" id="UP000245539">
    <property type="component" value="Unassembled WGS sequence"/>
</dbReference>
<dbReference type="InterPro" id="IPR001509">
    <property type="entry name" value="Epimerase_deHydtase"/>
</dbReference>
<dbReference type="Pfam" id="PF01370">
    <property type="entry name" value="Epimerase"/>
    <property type="match status" value="1"/>
</dbReference>
<protein>
    <submittedName>
        <fullName evidence="3">Epimerase</fullName>
    </submittedName>
</protein>
<comment type="caution">
    <text evidence="3">The sequence shown here is derived from an EMBL/GenBank/DDBJ whole genome shotgun (WGS) entry which is preliminary data.</text>
</comment>
<evidence type="ECO:0000256" key="1">
    <source>
        <dbReference type="SAM" id="Phobius"/>
    </source>
</evidence>
<feature type="transmembrane region" description="Helical" evidence="1">
    <location>
        <begin position="220"/>
        <end position="243"/>
    </location>
</feature>
<dbReference type="PANTHER" id="PTHR12126">
    <property type="entry name" value="NADH-UBIQUINONE OXIDOREDUCTASE 39 KDA SUBUNIT-RELATED"/>
    <property type="match status" value="1"/>
</dbReference>
<dbReference type="RefSeq" id="WP_109839911.1">
    <property type="nucleotide sequence ID" value="NZ_QGKM01000112.1"/>
</dbReference>
<name>A0A317C0I4_9GAMM</name>
<feature type="domain" description="NAD-dependent epimerase/dehydratase" evidence="2">
    <location>
        <begin position="3"/>
        <end position="191"/>
    </location>
</feature>
<reference evidence="3 4" key="1">
    <citation type="submission" date="2018-05" db="EMBL/GenBank/DDBJ databases">
        <title>Leucothrix arctica sp. nov., isolated from Arctic seawater.</title>
        <authorList>
            <person name="Choi A."/>
            <person name="Baek K."/>
        </authorList>
    </citation>
    <scope>NUCLEOTIDE SEQUENCE [LARGE SCALE GENOMIC DNA]</scope>
    <source>
        <strain evidence="3 4">JCM 18388</strain>
    </source>
</reference>
<accession>A0A317C0I4</accession>
<gene>
    <name evidence="3" type="ORF">DKW60_22550</name>
</gene>